<protein>
    <submittedName>
        <fullName evidence="1">Uncharacterized protein</fullName>
    </submittedName>
</protein>
<sequence length="60" mass="7123">MLNIKTIKYIYIYTMGSIICKIMRVLKVISIDSYFTKDNSIISSYNEVEEEEWGQFCEID</sequence>
<name>A0A6C0JEP2_9ZZZZ</name>
<accession>A0A6C0JEP2</accession>
<proteinExistence type="predicted"/>
<dbReference type="AlphaFoldDB" id="A0A6C0JEP2"/>
<dbReference type="EMBL" id="MN740355">
    <property type="protein sequence ID" value="QHU02228.1"/>
    <property type="molecule type" value="Genomic_DNA"/>
</dbReference>
<evidence type="ECO:0000313" key="1">
    <source>
        <dbReference type="EMBL" id="QHU02228.1"/>
    </source>
</evidence>
<reference evidence="1" key="1">
    <citation type="journal article" date="2020" name="Nature">
        <title>Giant virus diversity and host interactions through global metagenomics.</title>
        <authorList>
            <person name="Schulz F."/>
            <person name="Roux S."/>
            <person name="Paez-Espino D."/>
            <person name="Jungbluth S."/>
            <person name="Walsh D.A."/>
            <person name="Denef V.J."/>
            <person name="McMahon K.D."/>
            <person name="Konstantinidis K.T."/>
            <person name="Eloe-Fadrosh E.A."/>
            <person name="Kyrpides N.C."/>
            <person name="Woyke T."/>
        </authorList>
    </citation>
    <scope>NUCLEOTIDE SEQUENCE</scope>
    <source>
        <strain evidence="1">GVMAG-M-3300025880-75</strain>
    </source>
</reference>
<organism evidence="1">
    <name type="scientific">viral metagenome</name>
    <dbReference type="NCBI Taxonomy" id="1070528"/>
    <lineage>
        <taxon>unclassified sequences</taxon>
        <taxon>metagenomes</taxon>
        <taxon>organismal metagenomes</taxon>
    </lineage>
</organism>